<gene>
    <name evidence="3" type="ORF">ST47_g9101</name>
</gene>
<keyword evidence="4" id="KW-1185">Reference proteome</keyword>
<comment type="caution">
    <text evidence="3">The sequence shown here is derived from an EMBL/GenBank/DDBJ whole genome shotgun (WGS) entry which is preliminary data.</text>
</comment>
<evidence type="ECO:0000256" key="1">
    <source>
        <dbReference type="SAM" id="MobiDB-lite"/>
    </source>
</evidence>
<dbReference type="AlphaFoldDB" id="A0A162XL33"/>
<dbReference type="PANTHER" id="PTHR47843">
    <property type="entry name" value="BTB DOMAIN-CONTAINING PROTEIN-RELATED"/>
    <property type="match status" value="1"/>
</dbReference>
<dbReference type="Gene3D" id="3.30.710.10">
    <property type="entry name" value="Potassium Channel Kv1.1, Chain A"/>
    <property type="match status" value="1"/>
</dbReference>
<reference evidence="3 4" key="1">
    <citation type="journal article" date="2016" name="Sci. Rep.">
        <title>Draft genome sequencing and secretome analysis of fungal phytopathogen Ascochyta rabiei provides insight into the necrotrophic effector repertoire.</title>
        <authorList>
            <person name="Verma S."/>
            <person name="Gazara R.K."/>
            <person name="Nizam S."/>
            <person name="Parween S."/>
            <person name="Chattopadhyay D."/>
            <person name="Verma P.K."/>
        </authorList>
    </citation>
    <scope>NUCLEOTIDE SEQUENCE [LARGE SCALE GENOMIC DNA]</scope>
    <source>
        <strain evidence="3 4">ArDII</strain>
    </source>
</reference>
<dbReference type="CDD" id="cd18186">
    <property type="entry name" value="BTB_POZ_ZBTB_KLHL-like"/>
    <property type="match status" value="1"/>
</dbReference>
<evidence type="ECO:0000259" key="2">
    <source>
        <dbReference type="PROSITE" id="PS50097"/>
    </source>
</evidence>
<dbReference type="InterPro" id="IPR000210">
    <property type="entry name" value="BTB/POZ_dom"/>
</dbReference>
<evidence type="ECO:0000313" key="4">
    <source>
        <dbReference type="Proteomes" id="UP000076837"/>
    </source>
</evidence>
<dbReference type="SUPFAM" id="SSF54695">
    <property type="entry name" value="POZ domain"/>
    <property type="match status" value="1"/>
</dbReference>
<accession>A0A162XL33</accession>
<protein>
    <recommendedName>
        <fullName evidence="2">BTB domain-containing protein</fullName>
    </recommendedName>
</protein>
<dbReference type="STRING" id="5454.A0A162XL33"/>
<feature type="compositionally biased region" description="Polar residues" evidence="1">
    <location>
        <begin position="138"/>
        <end position="148"/>
    </location>
</feature>
<feature type="domain" description="BTB" evidence="2">
    <location>
        <begin position="61"/>
        <end position="130"/>
    </location>
</feature>
<sequence>MQPLQPRFARRIEAARLKQSYEHIYEYPGIEFQPGQLFHTEPTVMADPSTTVSFEEFIQSDLFTFYIGEHEKPFVVHSKAVAATYRYFDRLVNGGLSESQSRSAKFDDVDPETFTRFLEYAYRGDYTTPSCTGEPDTANENGTKSPKVNTKAPEKIDDISSDEDTVTTFAVWSNSNSAPSAYSAYGDVASPNKIKKPKREQRSSRVKFDKREYTHPGDGLFSIQRNTSAEQDFTPVFLAHAQLYTLADMRMVYPLKDLVLHRLHKTLVGFELYPERLGDVVELAKYAYEHGEDRAVDGRIDALRDMIVNYIACEMKVLGKHAEFRNLMDGGGEFAGDFWDIVSQELL</sequence>
<dbReference type="InterPro" id="IPR011333">
    <property type="entry name" value="SKP1/BTB/POZ_sf"/>
</dbReference>
<dbReference type="PROSITE" id="PS50097">
    <property type="entry name" value="BTB"/>
    <property type="match status" value="1"/>
</dbReference>
<name>A0A162XL33_DIDRA</name>
<dbReference type="EMBL" id="JYNV01000290">
    <property type="protein sequence ID" value="KZM19608.1"/>
    <property type="molecule type" value="Genomic_DNA"/>
</dbReference>
<evidence type="ECO:0000313" key="3">
    <source>
        <dbReference type="EMBL" id="KZM19608.1"/>
    </source>
</evidence>
<feature type="region of interest" description="Disordered" evidence="1">
    <location>
        <begin position="128"/>
        <end position="153"/>
    </location>
</feature>
<dbReference type="Pfam" id="PF00651">
    <property type="entry name" value="BTB"/>
    <property type="match status" value="1"/>
</dbReference>
<proteinExistence type="predicted"/>
<dbReference type="Proteomes" id="UP000076837">
    <property type="component" value="Unassembled WGS sequence"/>
</dbReference>
<organism evidence="3 4">
    <name type="scientific">Didymella rabiei</name>
    <name type="common">Chickpea ascochyta blight fungus</name>
    <name type="synonym">Mycosphaerella rabiei</name>
    <dbReference type="NCBI Taxonomy" id="5454"/>
    <lineage>
        <taxon>Eukaryota</taxon>
        <taxon>Fungi</taxon>
        <taxon>Dikarya</taxon>
        <taxon>Ascomycota</taxon>
        <taxon>Pezizomycotina</taxon>
        <taxon>Dothideomycetes</taxon>
        <taxon>Pleosporomycetidae</taxon>
        <taxon>Pleosporales</taxon>
        <taxon>Pleosporineae</taxon>
        <taxon>Didymellaceae</taxon>
        <taxon>Ascochyta</taxon>
    </lineage>
</organism>